<protein>
    <submittedName>
        <fullName evidence="1">DUF6177 family protein</fullName>
    </submittedName>
</protein>
<organism evidence="1 2">
    <name type="scientific">Nocardiopsis tropica</name>
    <dbReference type="NCBI Taxonomy" id="109330"/>
    <lineage>
        <taxon>Bacteria</taxon>
        <taxon>Bacillati</taxon>
        <taxon>Actinomycetota</taxon>
        <taxon>Actinomycetes</taxon>
        <taxon>Streptosporangiales</taxon>
        <taxon>Nocardiopsidaceae</taxon>
        <taxon>Nocardiopsis</taxon>
    </lineage>
</organism>
<gene>
    <name evidence="1" type="ORF">ABUK86_26565</name>
</gene>
<evidence type="ECO:0000313" key="1">
    <source>
        <dbReference type="EMBL" id="MES0837370.1"/>
    </source>
</evidence>
<reference evidence="1 2" key="1">
    <citation type="submission" date="2024-06" db="EMBL/GenBank/DDBJ databases">
        <authorList>
            <person name="Bataeva Y.V."/>
            <person name="Grigorian L.N."/>
            <person name="Solomentsev V.I."/>
        </authorList>
    </citation>
    <scope>NUCLEOTIDE SEQUENCE [LARGE SCALE GENOMIC DNA]</scope>
    <source>
        <strain evidence="2">SCPM-O-B-12605 (RCAM04882)</strain>
    </source>
</reference>
<keyword evidence="2" id="KW-1185">Reference proteome</keyword>
<comment type="caution">
    <text evidence="1">The sequence shown here is derived from an EMBL/GenBank/DDBJ whole genome shotgun (WGS) entry which is preliminary data.</text>
</comment>
<proteinExistence type="predicted"/>
<dbReference type="Pfam" id="PF19674">
    <property type="entry name" value="DUF6177"/>
    <property type="match status" value="1"/>
</dbReference>
<evidence type="ECO:0000313" key="2">
    <source>
        <dbReference type="Proteomes" id="UP001432401"/>
    </source>
</evidence>
<accession>A0ABV2A1Y3</accession>
<dbReference type="Proteomes" id="UP001432401">
    <property type="component" value="Unassembled WGS sequence"/>
</dbReference>
<name>A0ABV2A1Y3_9ACTN</name>
<sequence length="471" mass="50208">MSYDVVALVAERPDEPAIINALRGVDPELRLHRHKDTGVLQIRDGDGRLLATLEPGRPVEAAGEVERLLGAEVVAGLPDRFWWTETRARPDEQGREVAHRLADRLALTLGGAVWTSGAADFGLWEESEHPAAERAAARAVLVAQDRDVVPFSSWLSDAVATHAGRKTLQVLTPPTARLTYGVRTFLAGPLGRWVVRGQDGGHYDGLTGLAVHWDHTYGFLADKEPSGPNWAAREPGAAPEPGFLVGFAEGAGTQVVVDVSALHPGPAAPRPGRAAEIVAEHLAGHAPAAWGPHEPALREWDRERIARFAAERGPRASILYLAGPLGRGQPLAGQISLTHRGGRLLERVSIVAGFEERESVPFGALPDLVRALAAEGLLESLRVRHVPGHSDTTCGPVWAGPPTPVGVAIGPDRLRAIGLGRAQAGPVRGTLVGEGEDRALWYPVVQDAASPLKGLWLMQRQTDYLASASPG</sequence>
<dbReference type="EMBL" id="JBEQNB010000017">
    <property type="protein sequence ID" value="MES0837370.1"/>
    <property type="molecule type" value="Genomic_DNA"/>
</dbReference>
<dbReference type="InterPro" id="IPR046175">
    <property type="entry name" value="DUF6177"/>
</dbReference>
<dbReference type="RefSeq" id="WP_352986234.1">
    <property type="nucleotide sequence ID" value="NZ_JBEQNA010000016.1"/>
</dbReference>